<dbReference type="EMBL" id="CP017565">
    <property type="protein sequence ID" value="APA90555.1"/>
    <property type="molecule type" value="Genomic_DNA"/>
</dbReference>
<dbReference type="OrthoDB" id="7055978at2"/>
<dbReference type="InterPro" id="IPR011251">
    <property type="entry name" value="Luciferase-like_dom"/>
</dbReference>
<evidence type="ECO:0000256" key="4">
    <source>
        <dbReference type="ARBA" id="ARBA00023033"/>
    </source>
</evidence>
<comment type="similarity">
    <text evidence="1">Belongs to the bacterial luciferase oxidoreductase family.</text>
</comment>
<keyword evidence="6" id="KW-0614">Plasmid</keyword>
<dbReference type="Proteomes" id="UP000179860">
    <property type="component" value="Plasmid pl2WSM5005"/>
</dbReference>
<dbReference type="GO" id="GO:0005829">
    <property type="term" value="C:cytosol"/>
    <property type="evidence" value="ECO:0007669"/>
    <property type="project" value="TreeGrafter"/>
</dbReference>
<dbReference type="PANTHER" id="PTHR30137:SF16">
    <property type="entry name" value="BLL0895 PROTEIN"/>
    <property type="match status" value="1"/>
</dbReference>
<dbReference type="RefSeq" id="WP_027193687.1">
    <property type="nucleotide sequence ID" value="NZ_CP017565.2"/>
</dbReference>
<dbReference type="AlphaFoldDB" id="A0A1I9YWF1"/>
<dbReference type="GO" id="GO:0004497">
    <property type="term" value="F:monooxygenase activity"/>
    <property type="evidence" value="ECO:0007669"/>
    <property type="project" value="UniProtKB-KW"/>
</dbReference>
<name>A0A1I9YWF1_9BURK</name>
<dbReference type="PANTHER" id="PTHR30137">
    <property type="entry name" value="LUCIFERASE-LIKE MONOOXYGENASE"/>
    <property type="match status" value="1"/>
</dbReference>
<dbReference type="InterPro" id="IPR050766">
    <property type="entry name" value="Bact_Lucif_Oxidored"/>
</dbReference>
<evidence type="ECO:0000256" key="3">
    <source>
        <dbReference type="ARBA" id="ARBA00023002"/>
    </source>
</evidence>
<dbReference type="KEGG" id="pspw:BJG93_33940"/>
<keyword evidence="7" id="KW-1185">Reference proteome</keyword>
<geneLocation type="plasmid" evidence="6 7">
    <name>pl2WSM5005</name>
</geneLocation>
<evidence type="ECO:0000313" key="7">
    <source>
        <dbReference type="Proteomes" id="UP000179860"/>
    </source>
</evidence>
<keyword evidence="4" id="KW-0503">Monooxygenase</keyword>
<sequence length="370" mass="40429">MIKPWLFEFFRAPTEKGVLIQSPRAGVTPADVADEFASFWAMWTRAEGYGFEGIFFSEHHFGPGYSPSPNLLIAALAPVTSKLRLGVMGMVLPYYQPWRVIEEIGMLDHLTRGRLEVGTAAGIPPEMAKVGLGVVEANERNLEALEILDWALAHPGEPVTHHGKYWDFENLTLVPMPSQRPSPNRWTTVVSEASARRAAWRGTRICTGFSSVEQVQKVFGGYREEAGKAGLAVSEDLLGLRRIIMVDRDGDKARDLAAQVEEQVRNMFLKHDDKVNHGPVPDAPQKSHGGIPLSSDEFIAGSPVEVADLIAAQCEATGAGHLLAMLDNHGGPAENRVAFDLFGQEVVPLLRQANVGGEGRHALEATNEQV</sequence>
<accession>A0A1I9YWF1</accession>
<evidence type="ECO:0000256" key="2">
    <source>
        <dbReference type="ARBA" id="ARBA00022630"/>
    </source>
</evidence>
<dbReference type="InterPro" id="IPR036661">
    <property type="entry name" value="Luciferase-like_sf"/>
</dbReference>
<reference evidence="6" key="2">
    <citation type="submission" date="2021-06" db="EMBL/GenBank/DDBJ databases">
        <authorList>
            <person name="Rogers T.H."/>
            <person name="Ramsay J.P."/>
            <person name="Wang P."/>
            <person name="Terpolilli J."/>
        </authorList>
    </citation>
    <scope>NUCLEOTIDE SEQUENCE</scope>
    <source>
        <strain evidence="6">WSM5005</strain>
        <plasmid evidence="6">pl2WSM5005</plasmid>
    </source>
</reference>
<protein>
    <submittedName>
        <fullName evidence="6">LLM class flavin-dependent oxidoreductase</fullName>
    </submittedName>
</protein>
<keyword evidence="3" id="KW-0560">Oxidoreductase</keyword>
<dbReference type="GO" id="GO:0016705">
    <property type="term" value="F:oxidoreductase activity, acting on paired donors, with incorporation or reduction of molecular oxygen"/>
    <property type="evidence" value="ECO:0007669"/>
    <property type="project" value="InterPro"/>
</dbReference>
<feature type="domain" description="Luciferase-like" evidence="5">
    <location>
        <begin position="30"/>
        <end position="318"/>
    </location>
</feature>
<keyword evidence="2" id="KW-0285">Flavoprotein</keyword>
<evidence type="ECO:0000256" key="1">
    <source>
        <dbReference type="ARBA" id="ARBA00010426"/>
    </source>
</evidence>
<evidence type="ECO:0000259" key="5">
    <source>
        <dbReference type="Pfam" id="PF00296"/>
    </source>
</evidence>
<dbReference type="SUPFAM" id="SSF51679">
    <property type="entry name" value="Bacterial luciferase-like"/>
    <property type="match status" value="1"/>
</dbReference>
<dbReference type="Pfam" id="PF00296">
    <property type="entry name" value="Bac_luciferase"/>
    <property type="match status" value="1"/>
</dbReference>
<dbReference type="Gene3D" id="3.20.20.30">
    <property type="entry name" value="Luciferase-like domain"/>
    <property type="match status" value="1"/>
</dbReference>
<proteinExistence type="inferred from homology"/>
<reference evidence="6" key="1">
    <citation type="submission" date="2016-09" db="EMBL/GenBank/DDBJ databases">
        <title>The Complete Genome of Burkholderia sprentiae wsm5005.</title>
        <authorList>
            <person name="De Meyer S."/>
            <person name="Wang P."/>
            <person name="Terpolilli J."/>
        </authorList>
    </citation>
    <scope>NUCLEOTIDE SEQUENCE [LARGE SCALE GENOMIC DNA]</scope>
    <source>
        <strain evidence="6">WSM5005</strain>
        <plasmid evidence="6">pl2WSM5005</plasmid>
    </source>
</reference>
<gene>
    <name evidence="6" type="ORF">BJG93_33940</name>
</gene>
<evidence type="ECO:0000313" key="6">
    <source>
        <dbReference type="EMBL" id="APA90555.1"/>
    </source>
</evidence>
<organism evidence="6 7">
    <name type="scientific">Paraburkholderia sprentiae WSM5005</name>
    <dbReference type="NCBI Taxonomy" id="754502"/>
    <lineage>
        <taxon>Bacteria</taxon>
        <taxon>Pseudomonadati</taxon>
        <taxon>Pseudomonadota</taxon>
        <taxon>Betaproteobacteria</taxon>
        <taxon>Burkholderiales</taxon>
        <taxon>Burkholderiaceae</taxon>
        <taxon>Paraburkholderia</taxon>
    </lineage>
</organism>